<protein>
    <submittedName>
        <fullName evidence="5">Codeine O-demethylase-like</fullName>
    </submittedName>
</protein>
<keyword evidence="2" id="KW-0847">Vitamin C</keyword>
<reference evidence="5 6" key="1">
    <citation type="journal article" date="2020" name="Nat. Commun.">
        <title>Genome of Tripterygium wilfordii and identification of cytochrome P450 involved in triptolide biosynthesis.</title>
        <authorList>
            <person name="Tu L."/>
            <person name="Su P."/>
            <person name="Zhang Z."/>
            <person name="Gao L."/>
            <person name="Wang J."/>
            <person name="Hu T."/>
            <person name="Zhou J."/>
            <person name="Zhang Y."/>
            <person name="Zhao Y."/>
            <person name="Liu Y."/>
            <person name="Song Y."/>
            <person name="Tong Y."/>
            <person name="Lu Y."/>
            <person name="Yang J."/>
            <person name="Xu C."/>
            <person name="Jia M."/>
            <person name="Peters R.J."/>
            <person name="Huang L."/>
            <person name="Gao W."/>
        </authorList>
    </citation>
    <scope>NUCLEOTIDE SEQUENCE [LARGE SCALE GENOMIC DNA]</scope>
    <source>
        <strain evidence="6">cv. XIE 37</strain>
        <tissue evidence="5">Leaf</tissue>
    </source>
</reference>
<comment type="caution">
    <text evidence="5">The sequence shown here is derived from an EMBL/GenBank/DDBJ whole genome shotgun (WGS) entry which is preliminary data.</text>
</comment>
<evidence type="ECO:0000313" key="6">
    <source>
        <dbReference type="Proteomes" id="UP000593562"/>
    </source>
</evidence>
<dbReference type="GO" id="GO:0046872">
    <property type="term" value="F:metal ion binding"/>
    <property type="evidence" value="ECO:0007669"/>
    <property type="project" value="UniProtKB-KW"/>
</dbReference>
<dbReference type="GO" id="GO:0008168">
    <property type="term" value="F:methyltransferase activity"/>
    <property type="evidence" value="ECO:0007669"/>
    <property type="project" value="UniProtKB-KW"/>
</dbReference>
<dbReference type="InterPro" id="IPR027443">
    <property type="entry name" value="IPNS-like_sf"/>
</dbReference>
<dbReference type="InParanoid" id="A0A7J7CVY6"/>
<dbReference type="GO" id="GO:0032259">
    <property type="term" value="P:methylation"/>
    <property type="evidence" value="ECO:0007669"/>
    <property type="project" value="UniProtKB-KW"/>
</dbReference>
<dbReference type="PANTHER" id="PTHR47991">
    <property type="entry name" value="OXOGLUTARATE/IRON-DEPENDENT DIOXYGENASE"/>
    <property type="match status" value="1"/>
</dbReference>
<evidence type="ECO:0000256" key="2">
    <source>
        <dbReference type="ARBA" id="ARBA00022896"/>
    </source>
</evidence>
<evidence type="ECO:0000256" key="1">
    <source>
        <dbReference type="ARBA" id="ARBA00022723"/>
    </source>
</evidence>
<dbReference type="InterPro" id="IPR050295">
    <property type="entry name" value="Plant_2OG-oxidoreductases"/>
</dbReference>
<sequence>MENEIARLGSSPTAMVPCLKELLIKETLTTVPPRFVRSDLDPPFISSDAATPHIPVIDFHKLTSPEFMDTELQKFHHACRDWSFFQLINHGVEDSVVEKVKLEVQEFFNLPIEEKKKLWQKPGEVEGFGQAFVRSEEQKLDWIITNETYRSIEHRATVNSEKERFSIATFFNPKQEKEIGPASSLVTPENPALFGRITVGDFYKGYFSRELRDKKFLKSTK</sequence>
<keyword evidence="5" id="KW-0489">Methyltransferase</keyword>
<keyword evidence="5" id="KW-0808">Transferase</keyword>
<organism evidence="5 6">
    <name type="scientific">Tripterygium wilfordii</name>
    <name type="common">Thunder God vine</name>
    <dbReference type="NCBI Taxonomy" id="458696"/>
    <lineage>
        <taxon>Eukaryota</taxon>
        <taxon>Viridiplantae</taxon>
        <taxon>Streptophyta</taxon>
        <taxon>Embryophyta</taxon>
        <taxon>Tracheophyta</taxon>
        <taxon>Spermatophyta</taxon>
        <taxon>Magnoliopsida</taxon>
        <taxon>eudicotyledons</taxon>
        <taxon>Gunneridae</taxon>
        <taxon>Pentapetalae</taxon>
        <taxon>rosids</taxon>
        <taxon>fabids</taxon>
        <taxon>Celastrales</taxon>
        <taxon>Celastraceae</taxon>
        <taxon>Tripterygium</taxon>
    </lineage>
</organism>
<keyword evidence="6" id="KW-1185">Reference proteome</keyword>
<dbReference type="GO" id="GO:0031418">
    <property type="term" value="F:L-ascorbic acid binding"/>
    <property type="evidence" value="ECO:0007669"/>
    <property type="project" value="UniProtKB-KW"/>
</dbReference>
<evidence type="ECO:0000256" key="3">
    <source>
        <dbReference type="ARBA" id="ARBA00023004"/>
    </source>
</evidence>
<dbReference type="SUPFAM" id="SSF51197">
    <property type="entry name" value="Clavaminate synthase-like"/>
    <property type="match status" value="2"/>
</dbReference>
<name>A0A7J7CVY6_TRIWF</name>
<dbReference type="InterPro" id="IPR026992">
    <property type="entry name" value="DIOX_N"/>
</dbReference>
<proteinExistence type="predicted"/>
<evidence type="ECO:0000259" key="4">
    <source>
        <dbReference type="Pfam" id="PF14226"/>
    </source>
</evidence>
<accession>A0A7J7CVY6</accession>
<dbReference type="AlphaFoldDB" id="A0A7J7CVY6"/>
<gene>
    <name evidence="5" type="ORF">HS088_TW13G01188</name>
</gene>
<dbReference type="EMBL" id="JAAARO010000013">
    <property type="protein sequence ID" value="KAF5738292.1"/>
    <property type="molecule type" value="Genomic_DNA"/>
</dbReference>
<dbReference type="Pfam" id="PF14226">
    <property type="entry name" value="DIOX_N"/>
    <property type="match status" value="1"/>
</dbReference>
<feature type="domain" description="Non-haem dioxygenase N-terminal" evidence="4">
    <location>
        <begin position="54"/>
        <end position="143"/>
    </location>
</feature>
<keyword evidence="3" id="KW-0408">Iron</keyword>
<keyword evidence="1" id="KW-0479">Metal-binding</keyword>
<dbReference type="Gene3D" id="2.60.120.330">
    <property type="entry name" value="B-lactam Antibiotic, Isopenicillin N Synthase, Chain"/>
    <property type="match status" value="2"/>
</dbReference>
<evidence type="ECO:0000313" key="5">
    <source>
        <dbReference type="EMBL" id="KAF5738292.1"/>
    </source>
</evidence>
<dbReference type="Proteomes" id="UP000593562">
    <property type="component" value="Unassembled WGS sequence"/>
</dbReference>